<proteinExistence type="predicted"/>
<evidence type="ECO:0000313" key="2">
    <source>
        <dbReference type="EMBL" id="KAK7233414.1"/>
    </source>
</evidence>
<protein>
    <submittedName>
        <fullName evidence="2">Uncharacterized protein</fullName>
    </submittedName>
</protein>
<evidence type="ECO:0000256" key="1">
    <source>
        <dbReference type="SAM" id="MobiDB-lite"/>
    </source>
</evidence>
<dbReference type="Proteomes" id="UP001363151">
    <property type="component" value="Unassembled WGS sequence"/>
</dbReference>
<feature type="region of interest" description="Disordered" evidence="1">
    <location>
        <begin position="34"/>
        <end position="59"/>
    </location>
</feature>
<dbReference type="EMBL" id="JBBJCI010000360">
    <property type="protein sequence ID" value="KAK7233414.1"/>
    <property type="molecule type" value="Genomic_DNA"/>
</dbReference>
<name>A0ABR1FM94_AURAN</name>
<gene>
    <name evidence="2" type="ORF">SO694_00105017</name>
</gene>
<comment type="caution">
    <text evidence="2">The sequence shown here is derived from an EMBL/GenBank/DDBJ whole genome shotgun (WGS) entry which is preliminary data.</text>
</comment>
<feature type="region of interest" description="Disordered" evidence="1">
    <location>
        <begin position="220"/>
        <end position="270"/>
    </location>
</feature>
<reference evidence="2 3" key="1">
    <citation type="submission" date="2024-03" db="EMBL/GenBank/DDBJ databases">
        <title>Aureococcus anophagefferens CCMP1851 and Kratosvirus quantuckense: Draft genome of a second virus-susceptible host strain in the model system.</title>
        <authorList>
            <person name="Chase E."/>
            <person name="Truchon A.R."/>
            <person name="Schepens W."/>
            <person name="Wilhelm S.W."/>
        </authorList>
    </citation>
    <scope>NUCLEOTIDE SEQUENCE [LARGE SCALE GENOMIC DNA]</scope>
    <source>
        <strain evidence="2 3">CCMP1851</strain>
    </source>
</reference>
<organism evidence="2 3">
    <name type="scientific">Aureococcus anophagefferens</name>
    <name type="common">Harmful bloom alga</name>
    <dbReference type="NCBI Taxonomy" id="44056"/>
    <lineage>
        <taxon>Eukaryota</taxon>
        <taxon>Sar</taxon>
        <taxon>Stramenopiles</taxon>
        <taxon>Ochrophyta</taxon>
        <taxon>Pelagophyceae</taxon>
        <taxon>Pelagomonadales</taxon>
        <taxon>Pelagomonadaceae</taxon>
        <taxon>Aureococcus</taxon>
    </lineage>
</organism>
<keyword evidence="3" id="KW-1185">Reference proteome</keyword>
<feature type="compositionally biased region" description="Basic residues" evidence="1">
    <location>
        <begin position="251"/>
        <end position="260"/>
    </location>
</feature>
<sequence length="270" mass="29066">MSSSDHTQAGNLRPRPQPLAAARPLGAAAALDVAGDAPAATRRPGRRRGHGQALLRRGGRHAKDGEQLGVYVVKLAREQVETLSLSSVKQIIRNAVGERFEGFVAAKTKKVLLVLDGVDHEFSPGKNGGLSFLLSEALYCDRAAGGPPCFEAHLVLTKAQVNAALESATISVGRRAAKLVFKADVHKLSSPNNLNKVIQHTAIHLKQAQDAKEVVPVGDADGVRDARRRRSTASSALTLKKQATTLEPPRRRYHARRRGPRPQVRIADLP</sequence>
<evidence type="ECO:0000313" key="3">
    <source>
        <dbReference type="Proteomes" id="UP001363151"/>
    </source>
</evidence>
<accession>A0ABR1FM94</accession>